<evidence type="ECO:0000313" key="2">
    <source>
        <dbReference type="Proteomes" id="UP000494163"/>
    </source>
</evidence>
<evidence type="ECO:0000313" key="1">
    <source>
        <dbReference type="EMBL" id="ALC43800.1"/>
    </source>
</evidence>
<dbReference type="AlphaFoldDB" id="A0A0M4EYY1"/>
<dbReference type="OrthoDB" id="191150at2759"/>
<protein>
    <submittedName>
        <fullName evidence="1">CG18577</fullName>
    </submittedName>
</protein>
<proteinExistence type="predicted"/>
<name>A0A0M4EYY1_DROBS</name>
<sequence length="96" mass="11078">CSSHYISTLDLSKSDRVEGEASAAPGVSTGSKVLRLVWHSLYSKYSYLCNRSQTFKQLVCREANKPLPKKFRHTLRLNKSAKRKGYDFFMSDEDRR</sequence>
<organism evidence="1 2">
    <name type="scientific">Drosophila busckii</name>
    <name type="common">Fruit fly</name>
    <dbReference type="NCBI Taxonomy" id="30019"/>
    <lineage>
        <taxon>Eukaryota</taxon>
        <taxon>Metazoa</taxon>
        <taxon>Ecdysozoa</taxon>
        <taxon>Arthropoda</taxon>
        <taxon>Hexapoda</taxon>
        <taxon>Insecta</taxon>
        <taxon>Pterygota</taxon>
        <taxon>Neoptera</taxon>
        <taxon>Endopterygota</taxon>
        <taxon>Diptera</taxon>
        <taxon>Brachycera</taxon>
        <taxon>Muscomorpha</taxon>
        <taxon>Ephydroidea</taxon>
        <taxon>Drosophilidae</taxon>
        <taxon>Drosophila</taxon>
    </lineage>
</organism>
<feature type="non-terminal residue" evidence="1">
    <location>
        <position position="1"/>
    </location>
</feature>
<accession>A0A0M4EYY1</accession>
<keyword evidence="2" id="KW-1185">Reference proteome</keyword>
<dbReference type="Proteomes" id="UP000494163">
    <property type="component" value="Chromosome 3L"/>
</dbReference>
<gene>
    <name evidence="1" type="ORF">Dbus_chr3Lg966</name>
</gene>
<dbReference type="EMBL" id="CP012525">
    <property type="protein sequence ID" value="ALC43800.1"/>
    <property type="molecule type" value="Genomic_DNA"/>
</dbReference>
<reference evidence="1 2" key="1">
    <citation type="submission" date="2015-08" db="EMBL/GenBank/DDBJ databases">
        <title>Ancestral chromatin configuration constrains chromatin evolution on differentiating sex chromosomes in Drosophila.</title>
        <authorList>
            <person name="Zhou Q."/>
            <person name="Bachtrog D."/>
        </authorList>
    </citation>
    <scope>NUCLEOTIDE SEQUENCE [LARGE SCALE GENOMIC DNA]</scope>
    <source>
        <tissue evidence="1">Whole larvae</tissue>
    </source>
</reference>